<dbReference type="PROSITE" id="PS50127">
    <property type="entry name" value="UBC_2"/>
    <property type="match status" value="1"/>
</dbReference>
<evidence type="ECO:0000313" key="3">
    <source>
        <dbReference type="Proteomes" id="UP001515480"/>
    </source>
</evidence>
<dbReference type="Pfam" id="PF00179">
    <property type="entry name" value="UQ_con"/>
    <property type="match status" value="1"/>
</dbReference>
<dbReference type="SUPFAM" id="SSF54495">
    <property type="entry name" value="UBC-like"/>
    <property type="match status" value="1"/>
</dbReference>
<dbReference type="InterPro" id="IPR000608">
    <property type="entry name" value="UBC"/>
</dbReference>
<dbReference type="CDD" id="cd23807">
    <property type="entry name" value="UEV_UBE2V"/>
    <property type="match status" value="1"/>
</dbReference>
<feature type="domain" description="UBC core" evidence="1">
    <location>
        <begin position="12"/>
        <end position="143"/>
    </location>
</feature>
<dbReference type="Proteomes" id="UP001515480">
    <property type="component" value="Unassembled WGS sequence"/>
</dbReference>
<reference evidence="2 3" key="1">
    <citation type="journal article" date="2024" name="Science">
        <title>Giant polyketide synthase enzymes in the biosynthesis of giant marine polyether toxins.</title>
        <authorList>
            <person name="Fallon T.R."/>
            <person name="Shende V.V."/>
            <person name="Wierzbicki I.H."/>
            <person name="Pendleton A.L."/>
            <person name="Watervoot N.F."/>
            <person name="Auber R.P."/>
            <person name="Gonzalez D.J."/>
            <person name="Wisecaver J.H."/>
            <person name="Moore B.S."/>
        </authorList>
    </citation>
    <scope>NUCLEOTIDE SEQUENCE [LARGE SCALE GENOMIC DNA]</scope>
    <source>
        <strain evidence="2 3">12B1</strain>
    </source>
</reference>
<comment type="caution">
    <text evidence="2">The sequence shown here is derived from an EMBL/GenBank/DDBJ whole genome shotgun (WGS) entry which is preliminary data.</text>
</comment>
<gene>
    <name evidence="2" type="ORF">AB1Y20_000591</name>
</gene>
<organism evidence="2 3">
    <name type="scientific">Prymnesium parvum</name>
    <name type="common">Toxic golden alga</name>
    <dbReference type="NCBI Taxonomy" id="97485"/>
    <lineage>
        <taxon>Eukaryota</taxon>
        <taxon>Haptista</taxon>
        <taxon>Haptophyta</taxon>
        <taxon>Prymnesiophyceae</taxon>
        <taxon>Prymnesiales</taxon>
        <taxon>Prymnesiaceae</taxon>
        <taxon>Prymnesium</taxon>
    </lineage>
</organism>
<dbReference type="Gene3D" id="3.10.110.10">
    <property type="entry name" value="Ubiquitin Conjugating Enzyme"/>
    <property type="match status" value="1"/>
</dbReference>
<sequence>MAGSSQEVIVVPRNFVLLEELEKVEKGLTDMNVSYGLARDDDVSMSHWLCTILGPPNTAIENRIISIRILCGPQYPQVMPEVQFVSKLNFPFIDANGRAKNLPISWNRNMKIETLLVHLRALMAKAEYKKFKQPPENETYPGY</sequence>
<accession>A0AB34K5R4</accession>
<dbReference type="EMBL" id="JBGBPQ010000001">
    <property type="protein sequence ID" value="KAL1529650.1"/>
    <property type="molecule type" value="Genomic_DNA"/>
</dbReference>
<keyword evidence="3" id="KW-1185">Reference proteome</keyword>
<proteinExistence type="predicted"/>
<evidence type="ECO:0000313" key="2">
    <source>
        <dbReference type="EMBL" id="KAL1529650.1"/>
    </source>
</evidence>
<dbReference type="AlphaFoldDB" id="A0AB34K5R4"/>
<dbReference type="SMART" id="SM00212">
    <property type="entry name" value="UBCc"/>
    <property type="match status" value="1"/>
</dbReference>
<dbReference type="InterPro" id="IPR016135">
    <property type="entry name" value="UBQ-conjugating_enzyme/RWD"/>
</dbReference>
<protein>
    <recommendedName>
        <fullName evidence="1">UBC core domain-containing protein</fullName>
    </recommendedName>
</protein>
<dbReference type="PANTHER" id="PTHR24068">
    <property type="entry name" value="UBIQUITIN-CONJUGATING ENZYME E2"/>
    <property type="match status" value="1"/>
</dbReference>
<evidence type="ECO:0000259" key="1">
    <source>
        <dbReference type="PROSITE" id="PS50127"/>
    </source>
</evidence>
<name>A0AB34K5R4_PRYPA</name>